<feature type="domain" description="ABC transporter" evidence="6">
    <location>
        <begin position="310"/>
        <end position="565"/>
    </location>
</feature>
<name>A0ABQ3YV95_9ACTN</name>
<evidence type="ECO:0000256" key="4">
    <source>
        <dbReference type="ARBA" id="ARBA00023136"/>
    </source>
</evidence>
<sequence>MSSSTKSGTAVLRRAVVRNGRHLWTGTVLAGLYQICAALVPILIGVIVDRAVTTGDLAALILWISVLVAMYLVLAMSYRFGARHLQRAIAEEGHRLRVEVAGRILHPRGLRTDRQAGDLLTVSTTDADYSSYFLDHIPRVISALLAVAVSAVTLLLISAPLGLIVLIATPIVLVTLNLTAPLITRRVTEQQDQAGRATSLATDLVTGLRPLRGIGAQDAAADRYRVVSKRSLAATLRAARAQNAFQGASAMLSMLLAGGIAIVAGVFALSGRITIGEFITVIGSAQFLIEPFGTLAVVPRWVAAARAAANRVASVIVAGPILPDAAADPAGPQPGLHLAGVTNGPLKNLNLRVRPGEFVGVVTCRPADAEALMRLLAVPDAYEGDILLGGVQLATVDRGRARRLLHVEPHQTDLFTGSLLANIDVHGDGADRLGAAVRAAAADEVADLHPDGLDAPVAERGTNLSGGQRQRVALARALLAEPPLLVLHHPTTAVDAVTEHAIAGGIRSLRHAPGSGFGTVVITSSPALLSAADRVVLIDDGAVTAEGAHAELSATDDTYRRTVLR</sequence>
<dbReference type="PANTHER" id="PTHR43394:SF1">
    <property type="entry name" value="ATP-BINDING CASSETTE SUB-FAMILY B MEMBER 10, MITOCHONDRIAL"/>
    <property type="match status" value="1"/>
</dbReference>
<feature type="transmembrane region" description="Helical" evidence="5">
    <location>
        <begin position="23"/>
        <end position="48"/>
    </location>
</feature>
<dbReference type="SUPFAM" id="SSF52540">
    <property type="entry name" value="P-loop containing nucleoside triphosphate hydrolases"/>
    <property type="match status" value="1"/>
</dbReference>
<dbReference type="PANTHER" id="PTHR43394">
    <property type="entry name" value="ATP-DEPENDENT PERMEASE MDL1, MITOCHONDRIAL"/>
    <property type="match status" value="1"/>
</dbReference>
<comment type="caution">
    <text evidence="8">The sequence shown here is derived from an EMBL/GenBank/DDBJ whole genome shotgun (WGS) entry which is preliminary data.</text>
</comment>
<feature type="transmembrane region" description="Helical" evidence="5">
    <location>
        <begin position="140"/>
        <end position="157"/>
    </location>
</feature>
<evidence type="ECO:0000313" key="9">
    <source>
        <dbReference type="Proteomes" id="UP000637628"/>
    </source>
</evidence>
<keyword evidence="4 5" id="KW-0472">Membrane</keyword>
<evidence type="ECO:0000256" key="5">
    <source>
        <dbReference type="SAM" id="Phobius"/>
    </source>
</evidence>
<organism evidence="8 9">
    <name type="scientific">Paractinoplanes durhamensis</name>
    <dbReference type="NCBI Taxonomy" id="113563"/>
    <lineage>
        <taxon>Bacteria</taxon>
        <taxon>Bacillati</taxon>
        <taxon>Actinomycetota</taxon>
        <taxon>Actinomycetes</taxon>
        <taxon>Micromonosporales</taxon>
        <taxon>Micromonosporaceae</taxon>
        <taxon>Paractinoplanes</taxon>
    </lineage>
</organism>
<keyword evidence="2 5" id="KW-0812">Transmembrane</keyword>
<keyword evidence="9" id="KW-1185">Reference proteome</keyword>
<feature type="transmembrane region" description="Helical" evidence="5">
    <location>
        <begin position="60"/>
        <end position="78"/>
    </location>
</feature>
<evidence type="ECO:0000256" key="2">
    <source>
        <dbReference type="ARBA" id="ARBA00022692"/>
    </source>
</evidence>
<feature type="domain" description="ABC transmembrane type-1" evidence="7">
    <location>
        <begin position="24"/>
        <end position="296"/>
    </location>
</feature>
<dbReference type="CDD" id="cd07346">
    <property type="entry name" value="ABC_6TM_exporters"/>
    <property type="match status" value="1"/>
</dbReference>
<dbReference type="InterPro" id="IPR017871">
    <property type="entry name" value="ABC_transporter-like_CS"/>
</dbReference>
<dbReference type="Gene3D" id="1.20.1560.10">
    <property type="entry name" value="ABC transporter type 1, transmembrane domain"/>
    <property type="match status" value="1"/>
</dbReference>
<dbReference type="InterPro" id="IPR003439">
    <property type="entry name" value="ABC_transporter-like_ATP-bd"/>
</dbReference>
<dbReference type="InterPro" id="IPR039421">
    <property type="entry name" value="Type_1_exporter"/>
</dbReference>
<reference evidence="8 9" key="1">
    <citation type="submission" date="2021-01" db="EMBL/GenBank/DDBJ databases">
        <title>Whole genome shotgun sequence of Actinoplanes durhamensis NBRC 14914.</title>
        <authorList>
            <person name="Komaki H."/>
            <person name="Tamura T."/>
        </authorList>
    </citation>
    <scope>NUCLEOTIDE SEQUENCE [LARGE SCALE GENOMIC DNA]</scope>
    <source>
        <strain evidence="8 9">NBRC 14914</strain>
    </source>
</reference>
<dbReference type="InterPro" id="IPR027417">
    <property type="entry name" value="P-loop_NTPase"/>
</dbReference>
<dbReference type="SUPFAM" id="SSF90123">
    <property type="entry name" value="ABC transporter transmembrane region"/>
    <property type="match status" value="1"/>
</dbReference>
<dbReference type="Pfam" id="PF00005">
    <property type="entry name" value="ABC_tran"/>
    <property type="match status" value="1"/>
</dbReference>
<feature type="transmembrane region" description="Helical" evidence="5">
    <location>
        <begin position="163"/>
        <end position="183"/>
    </location>
</feature>
<evidence type="ECO:0000259" key="7">
    <source>
        <dbReference type="PROSITE" id="PS50929"/>
    </source>
</evidence>
<evidence type="ECO:0000256" key="3">
    <source>
        <dbReference type="ARBA" id="ARBA00022989"/>
    </source>
</evidence>
<dbReference type="RefSeq" id="WP_203727208.1">
    <property type="nucleotide sequence ID" value="NZ_BOML01000022.1"/>
</dbReference>
<dbReference type="EMBL" id="BOML01000022">
    <property type="protein sequence ID" value="GIE01511.1"/>
    <property type="molecule type" value="Genomic_DNA"/>
</dbReference>
<dbReference type="PROSITE" id="PS50893">
    <property type="entry name" value="ABC_TRANSPORTER_2"/>
    <property type="match status" value="1"/>
</dbReference>
<dbReference type="InterPro" id="IPR036640">
    <property type="entry name" value="ABC1_TM_sf"/>
</dbReference>
<dbReference type="Pfam" id="PF00664">
    <property type="entry name" value="ABC_membrane"/>
    <property type="match status" value="1"/>
</dbReference>
<evidence type="ECO:0000256" key="1">
    <source>
        <dbReference type="ARBA" id="ARBA00004651"/>
    </source>
</evidence>
<dbReference type="PROSITE" id="PS50929">
    <property type="entry name" value="ABC_TM1F"/>
    <property type="match status" value="1"/>
</dbReference>
<keyword evidence="3 5" id="KW-1133">Transmembrane helix</keyword>
<dbReference type="Gene3D" id="3.40.50.300">
    <property type="entry name" value="P-loop containing nucleotide triphosphate hydrolases"/>
    <property type="match status" value="1"/>
</dbReference>
<evidence type="ECO:0000259" key="6">
    <source>
        <dbReference type="PROSITE" id="PS50893"/>
    </source>
</evidence>
<comment type="subcellular location">
    <subcellularLocation>
        <location evidence="1">Cell membrane</location>
        <topology evidence="1">Multi-pass membrane protein</topology>
    </subcellularLocation>
</comment>
<protein>
    <submittedName>
        <fullName evidence="8">ABC transporter permease</fullName>
    </submittedName>
</protein>
<proteinExistence type="predicted"/>
<dbReference type="PROSITE" id="PS00211">
    <property type="entry name" value="ABC_TRANSPORTER_1"/>
    <property type="match status" value="1"/>
</dbReference>
<gene>
    <name evidence="8" type="ORF">Adu01nite_28610</name>
</gene>
<dbReference type="InterPro" id="IPR011527">
    <property type="entry name" value="ABC1_TM_dom"/>
</dbReference>
<evidence type="ECO:0000313" key="8">
    <source>
        <dbReference type="EMBL" id="GIE01511.1"/>
    </source>
</evidence>
<accession>A0ABQ3YV95</accession>
<dbReference type="Proteomes" id="UP000637628">
    <property type="component" value="Unassembled WGS sequence"/>
</dbReference>
<feature type="transmembrane region" description="Helical" evidence="5">
    <location>
        <begin position="250"/>
        <end position="269"/>
    </location>
</feature>